<evidence type="ECO:0000259" key="6">
    <source>
        <dbReference type="PROSITE" id="PS50109"/>
    </source>
</evidence>
<dbReference type="AlphaFoldDB" id="A0A1I2E2D4"/>
<dbReference type="PANTHER" id="PTHR42878">
    <property type="entry name" value="TWO-COMPONENT HISTIDINE KINASE"/>
    <property type="match status" value="1"/>
</dbReference>
<evidence type="ECO:0000256" key="4">
    <source>
        <dbReference type="ARBA" id="ARBA00022777"/>
    </source>
</evidence>
<organism evidence="7 8">
    <name type="scientific">Actinoplanes philippinensis</name>
    <dbReference type="NCBI Taxonomy" id="35752"/>
    <lineage>
        <taxon>Bacteria</taxon>
        <taxon>Bacillati</taxon>
        <taxon>Actinomycetota</taxon>
        <taxon>Actinomycetes</taxon>
        <taxon>Micromonosporales</taxon>
        <taxon>Micromonosporaceae</taxon>
        <taxon>Actinoplanes</taxon>
    </lineage>
</organism>
<dbReference type="GO" id="GO:0007234">
    <property type="term" value="P:osmosensory signaling via phosphorelay pathway"/>
    <property type="evidence" value="ECO:0007669"/>
    <property type="project" value="TreeGrafter"/>
</dbReference>
<keyword evidence="4 7" id="KW-0418">Kinase</keyword>
<comment type="catalytic activity">
    <reaction evidence="1">
        <text>ATP + protein L-histidine = ADP + protein N-phospho-L-histidine.</text>
        <dbReference type="EC" id="2.7.13.3"/>
    </reaction>
</comment>
<dbReference type="GO" id="GO:0004673">
    <property type="term" value="F:protein histidine kinase activity"/>
    <property type="evidence" value="ECO:0007669"/>
    <property type="project" value="UniProtKB-EC"/>
</dbReference>
<evidence type="ECO:0000256" key="1">
    <source>
        <dbReference type="ARBA" id="ARBA00000085"/>
    </source>
</evidence>
<dbReference type="PROSITE" id="PS50109">
    <property type="entry name" value="HIS_KIN"/>
    <property type="match status" value="1"/>
</dbReference>
<proteinExistence type="predicted"/>
<dbReference type="SUPFAM" id="SSF55874">
    <property type="entry name" value="ATPase domain of HSP90 chaperone/DNA topoisomerase II/histidine kinase"/>
    <property type="match status" value="1"/>
</dbReference>
<dbReference type="PANTHER" id="PTHR42878:SF15">
    <property type="entry name" value="BACTERIOPHYTOCHROME"/>
    <property type="match status" value="1"/>
</dbReference>
<dbReference type="InterPro" id="IPR005467">
    <property type="entry name" value="His_kinase_dom"/>
</dbReference>
<dbReference type="RefSeq" id="WP_177319655.1">
    <property type="nucleotide sequence ID" value="NZ_BOMT01000034.1"/>
</dbReference>
<name>A0A1I2E2D4_9ACTN</name>
<dbReference type="InterPro" id="IPR050351">
    <property type="entry name" value="BphY/WalK/GraS-like"/>
</dbReference>
<reference evidence="7 8" key="1">
    <citation type="submission" date="2016-10" db="EMBL/GenBank/DDBJ databases">
        <authorList>
            <person name="de Groot N.N."/>
        </authorList>
    </citation>
    <scope>NUCLEOTIDE SEQUENCE [LARGE SCALE GENOMIC DNA]</scope>
    <source>
        <strain evidence="7 8">DSM 43019</strain>
    </source>
</reference>
<accession>A0A1I2E2D4</accession>
<dbReference type="STRING" id="35752.SAMN05421541_104128"/>
<dbReference type="GO" id="GO:0000156">
    <property type="term" value="F:phosphorelay response regulator activity"/>
    <property type="evidence" value="ECO:0007669"/>
    <property type="project" value="TreeGrafter"/>
</dbReference>
<dbReference type="CDD" id="cd00075">
    <property type="entry name" value="HATPase"/>
    <property type="match status" value="1"/>
</dbReference>
<dbReference type="EC" id="2.7.13.3" evidence="2"/>
<gene>
    <name evidence="7" type="ORF">SAMN05421541_104128</name>
</gene>
<dbReference type="InterPro" id="IPR003594">
    <property type="entry name" value="HATPase_dom"/>
</dbReference>
<feature type="domain" description="Histidine kinase" evidence="6">
    <location>
        <begin position="59"/>
        <end position="271"/>
    </location>
</feature>
<dbReference type="GO" id="GO:0030295">
    <property type="term" value="F:protein kinase activator activity"/>
    <property type="evidence" value="ECO:0007669"/>
    <property type="project" value="TreeGrafter"/>
</dbReference>
<evidence type="ECO:0000313" key="8">
    <source>
        <dbReference type="Proteomes" id="UP000199645"/>
    </source>
</evidence>
<dbReference type="InterPro" id="IPR036890">
    <property type="entry name" value="HATPase_C_sf"/>
</dbReference>
<keyword evidence="3" id="KW-0808">Transferase</keyword>
<evidence type="ECO:0000256" key="3">
    <source>
        <dbReference type="ARBA" id="ARBA00022679"/>
    </source>
</evidence>
<evidence type="ECO:0000256" key="5">
    <source>
        <dbReference type="ARBA" id="ARBA00039401"/>
    </source>
</evidence>
<dbReference type="Gene3D" id="3.30.565.10">
    <property type="entry name" value="Histidine kinase-like ATPase, C-terminal domain"/>
    <property type="match status" value="1"/>
</dbReference>
<sequence length="282" mass="29239">MTLVILLSALTAALAADRDHSQREAAVVTAARWAHQRRGQLVDSLSLEAATGLPAVVGCLALQLRALLAEVAAEAEALRTRAGTRFSAEQHALLETVQTNVRRIRELNDKLVAYAVADSVALRPGHVDLTALAAEVAAGRNGSSTGPAPRIAIADLPAVHGDATLLRQVFDNLIGYAIDRAVPGRPARVSIRAVPADGPTCRIEVVDNGVGVPPGGSAELGRTRGGLRELTGFDLGLALVHRVVRRHGGTVGLEADPGHGSLVWFTLPTPCAGSVGCDADTG</sequence>
<keyword evidence="8" id="KW-1185">Reference proteome</keyword>
<evidence type="ECO:0000256" key="2">
    <source>
        <dbReference type="ARBA" id="ARBA00012438"/>
    </source>
</evidence>
<dbReference type="EMBL" id="FONV01000004">
    <property type="protein sequence ID" value="SFE86711.1"/>
    <property type="molecule type" value="Genomic_DNA"/>
</dbReference>
<evidence type="ECO:0000313" key="7">
    <source>
        <dbReference type="EMBL" id="SFE86711.1"/>
    </source>
</evidence>
<dbReference type="Pfam" id="PF02518">
    <property type="entry name" value="HATPase_c"/>
    <property type="match status" value="1"/>
</dbReference>
<protein>
    <recommendedName>
        <fullName evidence="5">Sensor-like histidine kinase SenX3</fullName>
        <ecNumber evidence="2">2.7.13.3</ecNumber>
    </recommendedName>
</protein>
<dbReference type="SMART" id="SM00387">
    <property type="entry name" value="HATPase_c"/>
    <property type="match status" value="1"/>
</dbReference>
<dbReference type="Proteomes" id="UP000199645">
    <property type="component" value="Unassembled WGS sequence"/>
</dbReference>